<name>A0AAV7I3K5_COTGL</name>
<accession>A0AAV7I3K5</accession>
<protein>
    <submittedName>
        <fullName evidence="1">Uncharacterized protein</fullName>
    </submittedName>
</protein>
<dbReference type="AlphaFoldDB" id="A0AAV7I3K5"/>
<organism evidence="1 2">
    <name type="scientific">Cotesia glomerata</name>
    <name type="common">Lepidopteran parasitic wasp</name>
    <name type="synonym">Apanteles glomeratus</name>
    <dbReference type="NCBI Taxonomy" id="32391"/>
    <lineage>
        <taxon>Eukaryota</taxon>
        <taxon>Metazoa</taxon>
        <taxon>Ecdysozoa</taxon>
        <taxon>Arthropoda</taxon>
        <taxon>Hexapoda</taxon>
        <taxon>Insecta</taxon>
        <taxon>Pterygota</taxon>
        <taxon>Neoptera</taxon>
        <taxon>Endopterygota</taxon>
        <taxon>Hymenoptera</taxon>
        <taxon>Apocrita</taxon>
        <taxon>Ichneumonoidea</taxon>
        <taxon>Braconidae</taxon>
        <taxon>Microgastrinae</taxon>
        <taxon>Cotesia</taxon>
    </lineage>
</organism>
<gene>
    <name evidence="1" type="ORF">KQX54_003740</name>
</gene>
<comment type="caution">
    <text evidence="1">The sequence shown here is derived from an EMBL/GenBank/DDBJ whole genome shotgun (WGS) entry which is preliminary data.</text>
</comment>
<reference evidence="1 2" key="1">
    <citation type="journal article" date="2021" name="J. Hered.">
        <title>A chromosome-level genome assembly of the parasitoid wasp, Cotesia glomerata (Hymenoptera: Braconidae).</title>
        <authorList>
            <person name="Pinto B.J."/>
            <person name="Weis J.J."/>
            <person name="Gamble T."/>
            <person name="Ode P.J."/>
            <person name="Paul R."/>
            <person name="Zaspel J.M."/>
        </authorList>
    </citation>
    <scope>NUCLEOTIDE SEQUENCE [LARGE SCALE GENOMIC DNA]</scope>
    <source>
        <strain evidence="1">CgM1</strain>
    </source>
</reference>
<dbReference type="EMBL" id="JAHXZJ010002237">
    <property type="protein sequence ID" value="KAH0545860.1"/>
    <property type="molecule type" value="Genomic_DNA"/>
</dbReference>
<sequence>MPRVFIHLIQYNRDDYSGCLTPLSAYHGRPRGVAHGTHGASADAGLLQSKAALGFWASLFSGRLQRHDDGIQ</sequence>
<evidence type="ECO:0000313" key="2">
    <source>
        <dbReference type="Proteomes" id="UP000826195"/>
    </source>
</evidence>
<dbReference type="Proteomes" id="UP000826195">
    <property type="component" value="Unassembled WGS sequence"/>
</dbReference>
<keyword evidence="2" id="KW-1185">Reference proteome</keyword>
<evidence type="ECO:0000313" key="1">
    <source>
        <dbReference type="EMBL" id="KAH0545860.1"/>
    </source>
</evidence>
<proteinExistence type="predicted"/>